<sequence>MVRIHPGQPHTKGPIERSGLFCCQRSTLAESNHGATAIQRPNPFQTIPGQHRARLHADPASDTRRAPESINGAPCTLGSGTAMRNEAHPAAARLMRPVSGAASIQPAQPPPPTSNRMIQPGCVTDGERARASQAPKRQKPGNAGLLQRLPRRTSAMRTRWISAWRTGSRGGPCAGRPSYAQLHGRRGS</sequence>
<feature type="region of interest" description="Disordered" evidence="1">
    <location>
        <begin position="166"/>
        <end position="188"/>
    </location>
</feature>
<name>A0A1C3NLT8_9XANT</name>
<evidence type="ECO:0000313" key="2">
    <source>
        <dbReference type="EMBL" id="SBV51274.1"/>
    </source>
</evidence>
<protein>
    <submittedName>
        <fullName evidence="2">Uncharacterized protein</fullName>
    </submittedName>
</protein>
<evidence type="ECO:0000313" key="3">
    <source>
        <dbReference type="Proteomes" id="UP000092503"/>
    </source>
</evidence>
<dbReference type="EMBL" id="FLTX01000032">
    <property type="protein sequence ID" value="SBV51274.1"/>
    <property type="molecule type" value="Genomic_DNA"/>
</dbReference>
<dbReference type="Proteomes" id="UP000092503">
    <property type="component" value="Unassembled WGS sequence"/>
</dbReference>
<accession>A0A1C3NLT8</accession>
<feature type="region of interest" description="Disordered" evidence="1">
    <location>
        <begin position="101"/>
        <end position="154"/>
    </location>
</feature>
<reference evidence="2 3" key="1">
    <citation type="submission" date="2016-06" db="EMBL/GenBank/DDBJ databases">
        <authorList>
            <person name="Kjaerup R.B."/>
            <person name="Dalgaard T.S."/>
            <person name="Juul-Madsen H.R."/>
        </authorList>
    </citation>
    <scope>NUCLEOTIDE SEQUENCE [LARGE SCALE GENOMIC DNA]</scope>
    <source>
        <strain evidence="2">LMG947</strain>
    </source>
</reference>
<feature type="region of interest" description="Disordered" evidence="1">
    <location>
        <begin position="58"/>
        <end position="81"/>
    </location>
</feature>
<organism evidence="2 3">
    <name type="scientific">Xanthomonas bromi</name>
    <dbReference type="NCBI Taxonomy" id="56449"/>
    <lineage>
        <taxon>Bacteria</taxon>
        <taxon>Pseudomonadati</taxon>
        <taxon>Pseudomonadota</taxon>
        <taxon>Gammaproteobacteria</taxon>
        <taxon>Lysobacterales</taxon>
        <taxon>Lysobacteraceae</taxon>
        <taxon>Xanthomonas</taxon>
    </lineage>
</organism>
<dbReference type="AlphaFoldDB" id="A0A1C3NLT8"/>
<feature type="compositionally biased region" description="Basic and acidic residues" evidence="1">
    <location>
        <begin position="58"/>
        <end position="67"/>
    </location>
</feature>
<proteinExistence type="predicted"/>
<gene>
    <name evidence="2" type="ORF">XBLMG947_2061</name>
</gene>
<evidence type="ECO:0000256" key="1">
    <source>
        <dbReference type="SAM" id="MobiDB-lite"/>
    </source>
</evidence>